<evidence type="ECO:0000256" key="2">
    <source>
        <dbReference type="SAM" id="Phobius"/>
    </source>
</evidence>
<evidence type="ECO:0000313" key="3">
    <source>
        <dbReference type="EMBL" id="SES98896.1"/>
    </source>
</evidence>
<evidence type="ECO:0000313" key="4">
    <source>
        <dbReference type="Proteomes" id="UP000199820"/>
    </source>
</evidence>
<dbReference type="AlphaFoldDB" id="A0A1I0AWN3"/>
<sequence length="189" mass="21440">MKRDVILDFTSLLDVTLIIIFFFVLFSTLDAQNDKEKVRNAVNEANAAKVEAEEITEQMKKSIELISSTNEKENKKGIIDFKNGDNIKLIVDIGEEKDSDGHNKWDVRLLRSDTVVGKLSGDDDFEKQLQESMKHSGYEKNDTILCDVILNMDMSGSNRAYRRIEKGLNQLQSTFPHLYFSVTDVSLGA</sequence>
<organism evidence="3 4">
    <name type="scientific">[Clostridium] aminophilum</name>
    <dbReference type="NCBI Taxonomy" id="1526"/>
    <lineage>
        <taxon>Bacteria</taxon>
        <taxon>Bacillati</taxon>
        <taxon>Bacillota</taxon>
        <taxon>Clostridia</taxon>
        <taxon>Lachnospirales</taxon>
        <taxon>Lachnospiraceae</taxon>
    </lineage>
</organism>
<evidence type="ECO:0008006" key="5">
    <source>
        <dbReference type="Google" id="ProtNLM"/>
    </source>
</evidence>
<keyword evidence="2" id="KW-0472">Membrane</keyword>
<feature type="coiled-coil region" evidence="1">
    <location>
        <begin position="31"/>
        <end position="58"/>
    </location>
</feature>
<protein>
    <recommendedName>
        <fullName evidence="5">Biopolymer transport protein ExbD/TolR</fullName>
    </recommendedName>
</protein>
<gene>
    <name evidence="3" type="ORF">SAMN04487771_10037</name>
</gene>
<dbReference type="OrthoDB" id="1821134at2"/>
<accession>A0A1I0AWN3</accession>
<evidence type="ECO:0000256" key="1">
    <source>
        <dbReference type="SAM" id="Coils"/>
    </source>
</evidence>
<feature type="transmembrane region" description="Helical" evidence="2">
    <location>
        <begin position="6"/>
        <end position="29"/>
    </location>
</feature>
<keyword evidence="1" id="KW-0175">Coiled coil</keyword>
<dbReference type="EMBL" id="FOIL01000003">
    <property type="protein sequence ID" value="SES98896.1"/>
    <property type="molecule type" value="Genomic_DNA"/>
</dbReference>
<keyword evidence="2" id="KW-1133">Transmembrane helix</keyword>
<dbReference type="RefSeq" id="WP_074648175.1">
    <property type="nucleotide sequence ID" value="NZ_FOIL01000003.1"/>
</dbReference>
<name>A0A1I0AWN3_9FIRM</name>
<proteinExistence type="predicted"/>
<reference evidence="4" key="1">
    <citation type="submission" date="2016-10" db="EMBL/GenBank/DDBJ databases">
        <authorList>
            <person name="Varghese N."/>
            <person name="Submissions S."/>
        </authorList>
    </citation>
    <scope>NUCLEOTIDE SEQUENCE [LARGE SCALE GENOMIC DNA]</scope>
    <source>
        <strain evidence="4">KH1P1</strain>
    </source>
</reference>
<dbReference type="Proteomes" id="UP000199820">
    <property type="component" value="Unassembled WGS sequence"/>
</dbReference>
<keyword evidence="2" id="KW-0812">Transmembrane</keyword>
<keyword evidence="4" id="KW-1185">Reference proteome</keyword>